<evidence type="ECO:0000313" key="10">
    <source>
        <dbReference type="EMBL" id="MBK4348042.1"/>
    </source>
</evidence>
<comment type="caution">
    <text evidence="10">The sequence shown here is derived from an EMBL/GenBank/DDBJ whole genome shotgun (WGS) entry which is preliminary data.</text>
</comment>
<keyword evidence="3 6" id="KW-0378">Hydrolase</keyword>
<dbReference type="Pfam" id="PF01435">
    <property type="entry name" value="Peptidase_M48"/>
    <property type="match status" value="1"/>
</dbReference>
<keyword evidence="7" id="KW-1133">Transmembrane helix</keyword>
<evidence type="ECO:0000259" key="8">
    <source>
        <dbReference type="Pfam" id="PF01435"/>
    </source>
</evidence>
<gene>
    <name evidence="9" type="ORF">IV501_04255</name>
    <name evidence="10" type="ORF">IV501_10370</name>
</gene>
<proteinExistence type="inferred from homology"/>
<dbReference type="EMBL" id="JAEPES010000003">
    <property type="protein sequence ID" value="MBK4348042.1"/>
    <property type="molecule type" value="Genomic_DNA"/>
</dbReference>
<dbReference type="InterPro" id="IPR001915">
    <property type="entry name" value="Peptidase_M48"/>
</dbReference>
<dbReference type="AlphaFoldDB" id="A0A934SN38"/>
<dbReference type="PANTHER" id="PTHR34978:SF3">
    <property type="entry name" value="SLR0241 PROTEIN"/>
    <property type="match status" value="1"/>
</dbReference>
<keyword evidence="11" id="KW-1185">Reference proteome</keyword>
<dbReference type="Proteomes" id="UP000636458">
    <property type="component" value="Unassembled WGS sequence"/>
</dbReference>
<feature type="transmembrane region" description="Helical" evidence="7">
    <location>
        <begin position="36"/>
        <end position="60"/>
    </location>
</feature>
<dbReference type="GO" id="GO:0004222">
    <property type="term" value="F:metalloendopeptidase activity"/>
    <property type="evidence" value="ECO:0007669"/>
    <property type="project" value="InterPro"/>
</dbReference>
<dbReference type="RefSeq" id="WP_200555127.1">
    <property type="nucleotide sequence ID" value="NZ_JAEPES010000001.1"/>
</dbReference>
<feature type="transmembrane region" description="Helical" evidence="7">
    <location>
        <begin position="296"/>
        <end position="319"/>
    </location>
</feature>
<keyword evidence="7" id="KW-0812">Transmembrane</keyword>
<keyword evidence="2" id="KW-0479">Metal-binding</keyword>
<keyword evidence="1 6" id="KW-0645">Protease</keyword>
<dbReference type="CDD" id="cd07326">
    <property type="entry name" value="M56_BlaR1_MecR1_like"/>
    <property type="match status" value="1"/>
</dbReference>
<sequence length="320" mass="33573">MTITWVALAILAIALAWPVPILLARASWPARAPATALIVWQAIALAGGLSMLGALFSFGLEPFGDDLATGLAAFPGWLVAGELPAGTSFLQMFAVSGGILLGVHLLLTLGLTFARAERSRRRHGQLVRLLSAPIPERPGMRLLEHEAPVAYCLPGTTRSVTVLSAGLVELLDDQQLQAVIAHELAHATQRHHLLLVAFRAWRGSLPWFPIATRALDAVTVLVEMLADDRARQQVPDEALAASIALVASASDAPAVSRLDPATDATARALAADGHSAERRLTRLITPGRPLGAAGRALALICSVALLAVPTVLIVAPAVLA</sequence>
<feature type="transmembrane region" description="Helical" evidence="7">
    <location>
        <begin position="92"/>
        <end position="114"/>
    </location>
</feature>
<evidence type="ECO:0000256" key="4">
    <source>
        <dbReference type="ARBA" id="ARBA00022833"/>
    </source>
</evidence>
<dbReference type="GO" id="GO:0046872">
    <property type="term" value="F:metal ion binding"/>
    <property type="evidence" value="ECO:0007669"/>
    <property type="project" value="UniProtKB-KW"/>
</dbReference>
<accession>A0A934SN38</accession>
<evidence type="ECO:0000313" key="9">
    <source>
        <dbReference type="EMBL" id="MBK4346835.1"/>
    </source>
</evidence>
<organism evidence="10 11">
    <name type="scientific">Lacisediminihabitans changchengi</name>
    <dbReference type="NCBI Taxonomy" id="2787634"/>
    <lineage>
        <taxon>Bacteria</taxon>
        <taxon>Bacillati</taxon>
        <taxon>Actinomycetota</taxon>
        <taxon>Actinomycetes</taxon>
        <taxon>Micrococcales</taxon>
        <taxon>Microbacteriaceae</taxon>
        <taxon>Lacisediminihabitans</taxon>
    </lineage>
</organism>
<keyword evidence="4 6" id="KW-0862">Zinc</keyword>
<feature type="domain" description="Peptidase M48" evidence="8">
    <location>
        <begin position="132"/>
        <end position="198"/>
    </location>
</feature>
<name>A0A934SN38_9MICO</name>
<evidence type="ECO:0000313" key="11">
    <source>
        <dbReference type="Proteomes" id="UP000636458"/>
    </source>
</evidence>
<dbReference type="EMBL" id="JAEPES010000001">
    <property type="protein sequence ID" value="MBK4346835.1"/>
    <property type="molecule type" value="Genomic_DNA"/>
</dbReference>
<reference evidence="10" key="1">
    <citation type="submission" date="2021-01" db="EMBL/GenBank/DDBJ databases">
        <title>Lacisediminihabitans sp. nov. strain G11-30, isolated from Antarctic Soil.</title>
        <authorList>
            <person name="Li J."/>
        </authorList>
    </citation>
    <scope>NUCLEOTIDE SEQUENCE</scope>
    <source>
        <strain evidence="10">G11-30</strain>
    </source>
</reference>
<dbReference type="InterPro" id="IPR052173">
    <property type="entry name" value="Beta-lactam_resp_regulator"/>
</dbReference>
<comment type="similarity">
    <text evidence="6">Belongs to the peptidase M48 family.</text>
</comment>
<evidence type="ECO:0000256" key="3">
    <source>
        <dbReference type="ARBA" id="ARBA00022801"/>
    </source>
</evidence>
<protein>
    <submittedName>
        <fullName evidence="10">M56 family metallopeptidase</fullName>
    </submittedName>
</protein>
<evidence type="ECO:0000256" key="5">
    <source>
        <dbReference type="ARBA" id="ARBA00023049"/>
    </source>
</evidence>
<evidence type="ECO:0000256" key="2">
    <source>
        <dbReference type="ARBA" id="ARBA00022723"/>
    </source>
</evidence>
<keyword evidence="5 6" id="KW-0482">Metalloprotease</keyword>
<dbReference type="Gene3D" id="3.30.2010.10">
    <property type="entry name" value="Metalloproteases ('zincins'), catalytic domain"/>
    <property type="match status" value="1"/>
</dbReference>
<keyword evidence="7" id="KW-0472">Membrane</keyword>
<evidence type="ECO:0000256" key="6">
    <source>
        <dbReference type="RuleBase" id="RU003983"/>
    </source>
</evidence>
<comment type="cofactor">
    <cofactor evidence="6">
        <name>Zn(2+)</name>
        <dbReference type="ChEBI" id="CHEBI:29105"/>
    </cofactor>
    <text evidence="6">Binds 1 zinc ion per subunit.</text>
</comment>
<dbReference type="GO" id="GO:0006508">
    <property type="term" value="P:proteolysis"/>
    <property type="evidence" value="ECO:0007669"/>
    <property type="project" value="UniProtKB-KW"/>
</dbReference>
<evidence type="ECO:0000256" key="7">
    <source>
        <dbReference type="SAM" id="Phobius"/>
    </source>
</evidence>
<dbReference type="PANTHER" id="PTHR34978">
    <property type="entry name" value="POSSIBLE SENSOR-TRANSDUCER PROTEIN BLAR"/>
    <property type="match status" value="1"/>
</dbReference>
<evidence type="ECO:0000256" key="1">
    <source>
        <dbReference type="ARBA" id="ARBA00022670"/>
    </source>
</evidence>